<proteinExistence type="predicted"/>
<name>A0A369JWW1_HYPMA</name>
<protein>
    <submittedName>
        <fullName evidence="1">Uncharacterized protein</fullName>
    </submittedName>
</protein>
<evidence type="ECO:0000313" key="1">
    <source>
        <dbReference type="EMBL" id="RDB25720.1"/>
    </source>
</evidence>
<evidence type="ECO:0000313" key="2">
    <source>
        <dbReference type="Proteomes" id="UP000076154"/>
    </source>
</evidence>
<dbReference type="Proteomes" id="UP000076154">
    <property type="component" value="Unassembled WGS sequence"/>
</dbReference>
<keyword evidence="2" id="KW-1185">Reference proteome</keyword>
<dbReference type="OrthoDB" id="3049701at2759"/>
<sequence>MSFGLSSCRTVLHSIKLRQGLNPSRLVGQNSTVTPTEHKVLLGGQTVYIGREIALALGWRPDQERSASISLTLNGWNPSYFTIAPTGSDSDLLSRRTVESSQNPHVKGILDYLKDR</sequence>
<comment type="caution">
    <text evidence="1">The sequence shown here is derived from an EMBL/GenBank/DDBJ whole genome shotgun (WGS) entry which is preliminary data.</text>
</comment>
<accession>A0A369JWW1</accession>
<organism evidence="1 2">
    <name type="scientific">Hypsizygus marmoreus</name>
    <name type="common">White beech mushroom</name>
    <name type="synonym">Agaricus marmoreus</name>
    <dbReference type="NCBI Taxonomy" id="39966"/>
    <lineage>
        <taxon>Eukaryota</taxon>
        <taxon>Fungi</taxon>
        <taxon>Dikarya</taxon>
        <taxon>Basidiomycota</taxon>
        <taxon>Agaricomycotina</taxon>
        <taxon>Agaricomycetes</taxon>
        <taxon>Agaricomycetidae</taxon>
        <taxon>Agaricales</taxon>
        <taxon>Tricholomatineae</taxon>
        <taxon>Lyophyllaceae</taxon>
        <taxon>Hypsizygus</taxon>
    </lineage>
</organism>
<gene>
    <name evidence="1" type="ORF">Hypma_006648</name>
</gene>
<reference evidence="1" key="1">
    <citation type="submission" date="2018-04" db="EMBL/GenBank/DDBJ databases">
        <title>Whole genome sequencing of Hypsizygus marmoreus.</title>
        <authorList>
            <person name="Choi I.-G."/>
            <person name="Min B."/>
            <person name="Kim J.-G."/>
            <person name="Kim S."/>
            <person name="Oh Y.-L."/>
            <person name="Kong W.-S."/>
            <person name="Park H."/>
            <person name="Jeong J."/>
            <person name="Song E.-S."/>
        </authorList>
    </citation>
    <scope>NUCLEOTIDE SEQUENCE [LARGE SCALE GENOMIC DNA]</scope>
    <source>
        <strain evidence="1">51987-8</strain>
    </source>
</reference>
<dbReference type="InParanoid" id="A0A369JWW1"/>
<dbReference type="AlphaFoldDB" id="A0A369JWW1"/>
<dbReference type="EMBL" id="LUEZ02000040">
    <property type="protein sequence ID" value="RDB25720.1"/>
    <property type="molecule type" value="Genomic_DNA"/>
</dbReference>